<name>A0A7Z0TWL6_9BRAD</name>
<keyword evidence="3" id="KW-0614">Plasmid</keyword>
<sequence>MEWLTNNRNSGKKKNYIGLIICAASFAAGGVSAHLGQRYLVSLLFGFAVGAVTGLGYNMFAKMNNRWPMLKFSDVLSWIYPW</sequence>
<dbReference type="EMBL" id="CP088278">
    <property type="protein sequence ID" value="UGX89624.1"/>
    <property type="molecule type" value="Genomic_DNA"/>
</dbReference>
<dbReference type="RefSeq" id="WP_018273951.1">
    <property type="nucleotide sequence ID" value="NZ_CP049700.1"/>
</dbReference>
<evidence type="ECO:0000313" key="2">
    <source>
        <dbReference type="EMBL" id="NYY96722.1"/>
    </source>
</evidence>
<evidence type="ECO:0000313" key="4">
    <source>
        <dbReference type="Proteomes" id="UP000564836"/>
    </source>
</evidence>
<reference evidence="3 4" key="1">
    <citation type="journal article" date="2017" name="Syst. Appl. Microbiol.">
        <title>Soybeans inoculated with root zone soils of Canadian native legumes harbour diverse and novel Bradyrhizobium spp. that possess agricultural potential.</title>
        <authorList>
            <person name="Bromfield E.S.P."/>
            <person name="Cloutier S."/>
            <person name="Tambong J.T."/>
            <person name="Tran Thi T.V."/>
        </authorList>
    </citation>
    <scope>NUCLEOTIDE SEQUENCE [LARGE SCALE GENOMIC DNA]</scope>
    <source>
        <strain evidence="3 4">323S2</strain>
    </source>
</reference>
<feature type="transmembrane region" description="Helical" evidence="1">
    <location>
        <begin position="39"/>
        <end position="60"/>
    </location>
</feature>
<protein>
    <submittedName>
        <fullName evidence="2">Uncharacterized protein</fullName>
    </submittedName>
</protein>
<feature type="transmembrane region" description="Helical" evidence="1">
    <location>
        <begin position="16"/>
        <end position="33"/>
    </location>
</feature>
<geneLocation type="plasmid" evidence="3 4">
    <name>pBb323S2a</name>
</geneLocation>
<evidence type="ECO:0000313" key="3">
    <source>
        <dbReference type="EMBL" id="UGX89624.1"/>
    </source>
</evidence>
<dbReference type="EMBL" id="JACBFH010000004">
    <property type="protein sequence ID" value="NYY96722.1"/>
    <property type="molecule type" value="Genomic_DNA"/>
</dbReference>
<reference evidence="3 4" key="3">
    <citation type="journal article" date="2022" name="Int. J. Syst. Evol. Microbiol.">
        <title>Strains of Bradyrhizobium barranii sp. nov. associated with legumes native to Canada are symbionts of soybeans and belong to different subspecies (subsp. barranii subsp. nov. and subsp. apii subsp. nov.) and symbiovars (sv. glycinearum and sv. septentrionale).</title>
        <authorList>
            <person name="Bromfield E.S.P."/>
            <person name="Cloutier S."/>
            <person name="Wasai-Hara S."/>
            <person name="Minamisawa K."/>
        </authorList>
    </citation>
    <scope>NUCLEOTIDE SEQUENCE [LARGE SCALE GENOMIC DNA]</scope>
    <source>
        <strain evidence="4">323S2</strain>
        <plasmid evidence="3 4">pBb323S2a</plasmid>
    </source>
</reference>
<reference evidence="2" key="2">
    <citation type="submission" date="2020-06" db="EMBL/GenBank/DDBJ databases">
        <title>Whole Genome Sequence of Bradyrhizobium sp. Strain 323S2.</title>
        <authorList>
            <person name="Bromfield E.S.P."/>
        </authorList>
    </citation>
    <scope>NUCLEOTIDE SEQUENCE [LARGE SCALE GENOMIC DNA]</scope>
    <source>
        <strain evidence="2">323S2</strain>
    </source>
</reference>
<keyword evidence="1" id="KW-0472">Membrane</keyword>
<keyword evidence="1" id="KW-0812">Transmembrane</keyword>
<dbReference type="GeneID" id="92958896"/>
<dbReference type="AlphaFoldDB" id="A0A7Z0TWL6"/>
<dbReference type="Proteomes" id="UP000564836">
    <property type="component" value="Plasmid pBb323S2a"/>
</dbReference>
<organism evidence="2">
    <name type="scientific">Bradyrhizobium barranii subsp. barranii</name>
    <dbReference type="NCBI Taxonomy" id="2823807"/>
    <lineage>
        <taxon>Bacteria</taxon>
        <taxon>Pseudomonadati</taxon>
        <taxon>Pseudomonadota</taxon>
        <taxon>Alphaproteobacteria</taxon>
        <taxon>Hyphomicrobiales</taxon>
        <taxon>Nitrobacteraceae</taxon>
        <taxon>Bradyrhizobium</taxon>
        <taxon>Bradyrhizobium barranii</taxon>
    </lineage>
</organism>
<accession>A0A7Z0TWL6</accession>
<keyword evidence="1" id="KW-1133">Transmembrane helix</keyword>
<evidence type="ECO:0000256" key="1">
    <source>
        <dbReference type="SAM" id="Phobius"/>
    </source>
</evidence>
<gene>
    <name evidence="3" type="ORF">G6321_00002530</name>
    <name evidence="2" type="ORF">G6321_53410</name>
</gene>
<proteinExistence type="predicted"/>